<sequence length="562" mass="64392">MISIYFEILLLISIGVIVYMAMKNYVVVDIYYWSIVILVPVILLGYWLKTTVTSVEGARIAFAFIYLDSTVLLVIILFSILRMLQIRMPVWGKALVYIATFVHIFVIWNCIHNKLYYKSMKLIDTGVGIATKMESGPLKSVHWAFLLIVMIAIVWLLIVAWVKKGTYSRKTLILYTAVLAAGILIYIIEALIDIDFSTLPTLYVVSDVLIAFNYDRDHNHDISFLVSKEQAENSKRAYVALSLSGEFLSCNKKTYDFMPELEMQIVDEQLQKGTFANEILYDLLDAYKNGGTLTSEFQVGEMACLCEISEFSLARSGKAQGYLFDIRDITEERRVFQVMRNYNKTLNEEVSEKMENIKRIQEKVVIGLANMIDNRDSNTGGHVKRTSEVVRILVEEVQKQGIYDMDEQMAEDIIRAAPMHDLGKITIDNHILLKPGRLTDDEYEIMKTHSVKSGEFVHLILDSVEEKRFVKVAFNVARYHHERWDGGGYPEGLVGEMIPLEARIMAVADVYDALITDRCYRKAMSVPEVTRIITENMGTQFDPNMYSVFLGCKEKMEEYYAN</sequence>
<feature type="transmembrane region" description="Helical" evidence="1">
    <location>
        <begin position="172"/>
        <end position="192"/>
    </location>
</feature>
<keyword evidence="3" id="KW-0808">Transferase</keyword>
<dbReference type="GO" id="GO:0016301">
    <property type="term" value="F:kinase activity"/>
    <property type="evidence" value="ECO:0007669"/>
    <property type="project" value="UniProtKB-KW"/>
</dbReference>
<keyword evidence="1" id="KW-1133">Transmembrane helix</keyword>
<accession>A0A1G6AF55</accession>
<feature type="domain" description="HD-GYP" evidence="2">
    <location>
        <begin position="357"/>
        <end position="562"/>
    </location>
</feature>
<evidence type="ECO:0000313" key="3">
    <source>
        <dbReference type="EMBL" id="SDB06936.1"/>
    </source>
</evidence>
<feature type="transmembrane region" description="Helical" evidence="1">
    <location>
        <begin position="94"/>
        <end position="111"/>
    </location>
</feature>
<keyword evidence="3" id="KW-0418">Kinase</keyword>
<name>A0A1G6AF55_EUBOX</name>
<evidence type="ECO:0000256" key="1">
    <source>
        <dbReference type="SAM" id="Phobius"/>
    </source>
</evidence>
<feature type="transmembrane region" description="Helical" evidence="1">
    <location>
        <begin position="60"/>
        <end position="82"/>
    </location>
</feature>
<dbReference type="InterPro" id="IPR003607">
    <property type="entry name" value="HD/PDEase_dom"/>
</dbReference>
<keyword evidence="1" id="KW-0812">Transmembrane</keyword>
<dbReference type="SMART" id="SM00471">
    <property type="entry name" value="HDc"/>
    <property type="match status" value="1"/>
</dbReference>
<dbReference type="STRING" id="1732.SAMN02910417_00499"/>
<dbReference type="Pfam" id="PF13487">
    <property type="entry name" value="HD_5"/>
    <property type="match status" value="1"/>
</dbReference>
<dbReference type="PANTHER" id="PTHR45228:SF5">
    <property type="entry name" value="CYCLIC DI-GMP PHOSPHODIESTERASE VC_1348-RELATED"/>
    <property type="match status" value="1"/>
</dbReference>
<dbReference type="InterPro" id="IPR037522">
    <property type="entry name" value="HD_GYP_dom"/>
</dbReference>
<dbReference type="PANTHER" id="PTHR45228">
    <property type="entry name" value="CYCLIC DI-GMP PHOSPHODIESTERASE TM_0186-RELATED"/>
    <property type="match status" value="1"/>
</dbReference>
<feature type="transmembrane region" description="Helical" evidence="1">
    <location>
        <begin position="141"/>
        <end position="160"/>
    </location>
</feature>
<dbReference type="SUPFAM" id="SSF109604">
    <property type="entry name" value="HD-domain/PDEase-like"/>
    <property type="match status" value="1"/>
</dbReference>
<feature type="transmembrane region" description="Helical" evidence="1">
    <location>
        <begin position="29"/>
        <end position="48"/>
    </location>
</feature>
<protein>
    <submittedName>
        <fullName evidence="3">N-terminal 7TM region of histidine kinase</fullName>
    </submittedName>
</protein>
<evidence type="ECO:0000259" key="2">
    <source>
        <dbReference type="PROSITE" id="PS51832"/>
    </source>
</evidence>
<proteinExistence type="predicted"/>
<dbReference type="PROSITE" id="PS51832">
    <property type="entry name" value="HD_GYP"/>
    <property type="match status" value="1"/>
</dbReference>
<dbReference type="CDD" id="cd00077">
    <property type="entry name" value="HDc"/>
    <property type="match status" value="1"/>
</dbReference>
<dbReference type="InterPro" id="IPR052020">
    <property type="entry name" value="Cyclic_di-GMP/3'3'-cGAMP_PDE"/>
</dbReference>
<feature type="transmembrane region" description="Helical" evidence="1">
    <location>
        <begin position="6"/>
        <end position="22"/>
    </location>
</feature>
<reference evidence="3 4" key="1">
    <citation type="submission" date="2016-10" db="EMBL/GenBank/DDBJ databases">
        <authorList>
            <person name="de Groot N.N."/>
        </authorList>
    </citation>
    <scope>NUCLEOTIDE SEQUENCE [LARGE SCALE GENOMIC DNA]</scope>
    <source>
        <strain evidence="3 4">DSM 3217</strain>
    </source>
</reference>
<dbReference type="RefSeq" id="WP_090171846.1">
    <property type="nucleotide sequence ID" value="NZ_FMXR01000005.1"/>
</dbReference>
<dbReference type="OrthoDB" id="9804747at2"/>
<gene>
    <name evidence="3" type="ORF">SAMN02910417_00499</name>
</gene>
<evidence type="ECO:0000313" key="4">
    <source>
        <dbReference type="Proteomes" id="UP000199228"/>
    </source>
</evidence>
<organism evidence="3 4">
    <name type="scientific">Eubacterium oxidoreducens</name>
    <dbReference type="NCBI Taxonomy" id="1732"/>
    <lineage>
        <taxon>Bacteria</taxon>
        <taxon>Bacillati</taxon>
        <taxon>Bacillota</taxon>
        <taxon>Clostridia</taxon>
        <taxon>Eubacteriales</taxon>
        <taxon>Eubacteriaceae</taxon>
        <taxon>Eubacterium</taxon>
    </lineage>
</organism>
<dbReference type="Gene3D" id="1.10.3210.10">
    <property type="entry name" value="Hypothetical protein af1432"/>
    <property type="match status" value="1"/>
</dbReference>
<dbReference type="AlphaFoldDB" id="A0A1G6AF55"/>
<keyword evidence="1" id="KW-0472">Membrane</keyword>
<keyword evidence="4" id="KW-1185">Reference proteome</keyword>
<dbReference type="Proteomes" id="UP000199228">
    <property type="component" value="Unassembled WGS sequence"/>
</dbReference>
<dbReference type="EMBL" id="FMXR01000005">
    <property type="protein sequence ID" value="SDB06936.1"/>
    <property type="molecule type" value="Genomic_DNA"/>
</dbReference>